<reference evidence="3 4" key="1">
    <citation type="submission" date="2018-01" db="EMBL/GenBank/DDBJ databases">
        <title>Complete genome sequence of Salinigranum rubrum GX10T, an extremely halophilic archaeon isolated from a marine solar saltern.</title>
        <authorList>
            <person name="Han S."/>
        </authorList>
    </citation>
    <scope>NUCLEOTIDE SEQUENCE [LARGE SCALE GENOMIC DNA]</scope>
    <source>
        <strain evidence="3 4">GX10</strain>
    </source>
</reference>
<organism evidence="3 4">
    <name type="scientific">Salinigranum rubrum</name>
    <dbReference type="NCBI Taxonomy" id="755307"/>
    <lineage>
        <taxon>Archaea</taxon>
        <taxon>Methanobacteriati</taxon>
        <taxon>Methanobacteriota</taxon>
        <taxon>Stenosarchaea group</taxon>
        <taxon>Halobacteria</taxon>
        <taxon>Halobacteriales</taxon>
        <taxon>Haloferacaceae</taxon>
        <taxon>Salinigranum</taxon>
    </lineage>
</organism>
<sequence>MRRPRDDPARFAAALRGLSSDEFARFVAALWRARGRRVDRDGVVLTVRDGVTTQRFVVTHDTADGSDTTSSPPRDAETRVVTSRRVDGEGEESVVDADELLRIVRYAVDRERASSLLDRHLGEGASAFCSGREPEPDGDEASPRRLPLTALAVLGLVLALIGVVAGSALAPGALGGGATSPPLFGPAPTDEPTATGTATATTTPRPPAVDYGALDCPTPPTDAHPVRLRPGVVPGASSSGLDGWRVLSATNATTFEERRALGLPAEPLVRHTVRYQSPDGATFALALDRWESRRAASDVGPALAADSDAAIRWGAYTATVRAFDRNGTRLDPETQAGRVELLLSYVHRPSGIRLGDRCVQSLLDTSR</sequence>
<feature type="region of interest" description="Disordered" evidence="1">
    <location>
        <begin position="180"/>
        <end position="207"/>
    </location>
</feature>
<dbReference type="OrthoDB" id="303006at2157"/>
<feature type="transmembrane region" description="Helical" evidence="2">
    <location>
        <begin position="148"/>
        <end position="170"/>
    </location>
</feature>
<feature type="region of interest" description="Disordered" evidence="1">
    <location>
        <begin position="59"/>
        <end position="78"/>
    </location>
</feature>
<dbReference type="GeneID" id="35590559"/>
<dbReference type="EMBL" id="CP026309">
    <property type="protein sequence ID" value="AUV80354.1"/>
    <property type="molecule type" value="Genomic_DNA"/>
</dbReference>
<feature type="compositionally biased region" description="Low complexity" evidence="1">
    <location>
        <begin position="180"/>
        <end position="203"/>
    </location>
</feature>
<keyword evidence="2" id="KW-0472">Membrane</keyword>
<proteinExistence type="predicted"/>
<keyword evidence="2" id="KW-1133">Transmembrane helix</keyword>
<accession>A0A2I8VEP8</accession>
<keyword evidence="4" id="KW-1185">Reference proteome</keyword>
<dbReference type="AlphaFoldDB" id="A0A2I8VEP8"/>
<evidence type="ECO:0000256" key="2">
    <source>
        <dbReference type="SAM" id="Phobius"/>
    </source>
</evidence>
<protein>
    <submittedName>
        <fullName evidence="3">Uncharacterized protein</fullName>
    </submittedName>
</protein>
<evidence type="ECO:0000313" key="4">
    <source>
        <dbReference type="Proteomes" id="UP000236584"/>
    </source>
</evidence>
<keyword evidence="2" id="KW-0812">Transmembrane</keyword>
<name>A0A2I8VEP8_9EURY</name>
<dbReference type="Proteomes" id="UP000236584">
    <property type="component" value="Chromosome"/>
</dbReference>
<dbReference type="RefSeq" id="WP_103423862.1">
    <property type="nucleotide sequence ID" value="NZ_CP026309.1"/>
</dbReference>
<dbReference type="KEGG" id="srub:C2R22_00680"/>
<evidence type="ECO:0000313" key="3">
    <source>
        <dbReference type="EMBL" id="AUV80354.1"/>
    </source>
</evidence>
<evidence type="ECO:0000256" key="1">
    <source>
        <dbReference type="SAM" id="MobiDB-lite"/>
    </source>
</evidence>
<gene>
    <name evidence="3" type="ORF">C2R22_00680</name>
</gene>